<dbReference type="EMBL" id="DTHG01000067">
    <property type="protein sequence ID" value="HGW91927.1"/>
    <property type="molecule type" value="Genomic_DNA"/>
</dbReference>
<comment type="caution">
    <text evidence="2">The sequence shown here is derived from an EMBL/GenBank/DDBJ whole genome shotgun (WGS) entry which is preliminary data.</text>
</comment>
<organism evidence="2">
    <name type="scientific">candidate division WOR-3 bacterium</name>
    <dbReference type="NCBI Taxonomy" id="2052148"/>
    <lineage>
        <taxon>Bacteria</taxon>
        <taxon>Bacteria division WOR-3</taxon>
    </lineage>
</organism>
<sequence length="107" mass="12325">MQKFFLIFAISLVIERALEQISEFIPKKKRKKIMWLLSTFISLLITFIGKIGILGEMGIIRETSNFMLYIDYFLTGLIISSGAEPVHSLIISLESKKEELKKKVNKD</sequence>
<keyword evidence="1" id="KW-0472">Membrane</keyword>
<keyword evidence="1" id="KW-0812">Transmembrane</keyword>
<evidence type="ECO:0000256" key="1">
    <source>
        <dbReference type="SAM" id="Phobius"/>
    </source>
</evidence>
<gene>
    <name evidence="2" type="ORF">ENV67_05235</name>
</gene>
<evidence type="ECO:0008006" key="3">
    <source>
        <dbReference type="Google" id="ProtNLM"/>
    </source>
</evidence>
<name>A0A7C4YHG8_UNCW3</name>
<dbReference type="AlphaFoldDB" id="A0A7C4YHG8"/>
<reference evidence="2" key="1">
    <citation type="journal article" date="2020" name="mSystems">
        <title>Genome- and Community-Level Interaction Insights into Carbon Utilization and Element Cycling Functions of Hydrothermarchaeota in Hydrothermal Sediment.</title>
        <authorList>
            <person name="Zhou Z."/>
            <person name="Liu Y."/>
            <person name="Xu W."/>
            <person name="Pan J."/>
            <person name="Luo Z.H."/>
            <person name="Li M."/>
        </authorList>
    </citation>
    <scope>NUCLEOTIDE SEQUENCE [LARGE SCALE GENOMIC DNA]</scope>
    <source>
        <strain evidence="2">SpSt-780</strain>
    </source>
</reference>
<protein>
    <recommendedName>
        <fullName evidence="3">Holin</fullName>
    </recommendedName>
</protein>
<proteinExistence type="predicted"/>
<accession>A0A7C4YHG8</accession>
<feature type="transmembrane region" description="Helical" evidence="1">
    <location>
        <begin position="66"/>
        <end position="83"/>
    </location>
</feature>
<keyword evidence="1" id="KW-1133">Transmembrane helix</keyword>
<evidence type="ECO:0000313" key="2">
    <source>
        <dbReference type="EMBL" id="HGW91927.1"/>
    </source>
</evidence>
<feature type="transmembrane region" description="Helical" evidence="1">
    <location>
        <begin position="33"/>
        <end position="54"/>
    </location>
</feature>